<name>A0A3A9YR35_9ACTN</name>
<gene>
    <name evidence="3" type="ORF">D7223_31180</name>
</gene>
<dbReference type="AlphaFoldDB" id="A0A3A9YR35"/>
<evidence type="ECO:0000313" key="3">
    <source>
        <dbReference type="EMBL" id="RKN38468.1"/>
    </source>
</evidence>
<proteinExistence type="predicted"/>
<dbReference type="Proteomes" id="UP000281726">
    <property type="component" value="Unassembled WGS sequence"/>
</dbReference>
<dbReference type="EMBL" id="RBAK01000021">
    <property type="protein sequence ID" value="RKN38468.1"/>
    <property type="molecule type" value="Genomic_DNA"/>
</dbReference>
<sequence>MHAADRTLHAIDATLTATEAPMTEPRTFAAYLDRHERDQLDARAATAEQERDDARDDLKEVRDSARRALQALRTQLLTALGKEDDNQTLASYITALTAQRDQFRAEANRAHGLVIAAERERDDLAEELRDTQAHHTQLHNRTTVLTNDLRSQTRAVREAVAETETVATELAEERTLHDRTREQLIRAEWSIAAQAEQIRRNGTLICRLKDLDEQADRIAAWRDRAWVDHDTTDRPAEINTDGPEEVDGYPSEGAALADALERAESAIIDRDDSVWRPGDGGHWTSRHMTPMTRDDIEKTFGPTRTVLLIDIDQDEEQDGDSTDADRPPVGSADPRAQDQPDPLHTARLDRNGWVWFPDGDGRWRGAGTCHLNASSETLERLHGPTAEAVVVPVDRATGRPHDDLTDRLAAALARLMRRNGGEGISPTTWQTWEAMLAEHANRTARES</sequence>
<evidence type="ECO:0000256" key="1">
    <source>
        <dbReference type="SAM" id="Coils"/>
    </source>
</evidence>
<protein>
    <submittedName>
        <fullName evidence="3">Uncharacterized protein</fullName>
    </submittedName>
</protein>
<keyword evidence="1" id="KW-0175">Coiled coil</keyword>
<feature type="coiled-coil region" evidence="1">
    <location>
        <begin position="37"/>
        <end position="75"/>
    </location>
</feature>
<evidence type="ECO:0000313" key="4">
    <source>
        <dbReference type="Proteomes" id="UP000281726"/>
    </source>
</evidence>
<reference evidence="3 4" key="1">
    <citation type="journal article" date="2004" name="Syst. Appl. Microbiol.">
        <title>Cryptoendolithic actinomycetes from antarctic sandstone rock samples: Micromonospora endolithica sp. nov. and two isolates related to Micromonospora coerulea Jensen 1932.</title>
        <authorList>
            <person name="Hirsch P."/>
            <person name="Mevs U."/>
            <person name="Kroppenstedt R.M."/>
            <person name="Schumann P."/>
            <person name="Stackebrandt E."/>
        </authorList>
    </citation>
    <scope>NUCLEOTIDE SEQUENCE [LARGE SCALE GENOMIC DNA]</scope>
    <source>
        <strain evidence="3 4">JCM 12677</strain>
    </source>
</reference>
<organism evidence="3 4">
    <name type="scientific">Micromonospora endolithica</name>
    <dbReference type="NCBI Taxonomy" id="230091"/>
    <lineage>
        <taxon>Bacteria</taxon>
        <taxon>Bacillati</taxon>
        <taxon>Actinomycetota</taxon>
        <taxon>Actinomycetes</taxon>
        <taxon>Micromonosporales</taxon>
        <taxon>Micromonosporaceae</taxon>
        <taxon>Micromonospora</taxon>
    </lineage>
</organism>
<dbReference type="RefSeq" id="WP_120733067.1">
    <property type="nucleotide sequence ID" value="NZ_RBAK01000021.1"/>
</dbReference>
<comment type="caution">
    <text evidence="3">The sequence shown here is derived from an EMBL/GenBank/DDBJ whole genome shotgun (WGS) entry which is preliminary data.</text>
</comment>
<feature type="compositionally biased region" description="Acidic residues" evidence="2">
    <location>
        <begin position="311"/>
        <end position="322"/>
    </location>
</feature>
<feature type="region of interest" description="Disordered" evidence="2">
    <location>
        <begin position="311"/>
        <end position="345"/>
    </location>
</feature>
<keyword evidence="4" id="KW-1185">Reference proteome</keyword>
<evidence type="ECO:0000256" key="2">
    <source>
        <dbReference type="SAM" id="MobiDB-lite"/>
    </source>
</evidence>
<accession>A0A3A9YR35</accession>